<evidence type="ECO:0000313" key="2">
    <source>
        <dbReference type="Proteomes" id="UP001316803"/>
    </source>
</evidence>
<organism evidence="1 2">
    <name type="scientific">Knufia fluminis</name>
    <dbReference type="NCBI Taxonomy" id="191047"/>
    <lineage>
        <taxon>Eukaryota</taxon>
        <taxon>Fungi</taxon>
        <taxon>Dikarya</taxon>
        <taxon>Ascomycota</taxon>
        <taxon>Pezizomycotina</taxon>
        <taxon>Eurotiomycetes</taxon>
        <taxon>Chaetothyriomycetidae</taxon>
        <taxon>Chaetothyriales</taxon>
        <taxon>Trichomeriaceae</taxon>
        <taxon>Knufia</taxon>
    </lineage>
</organism>
<dbReference type="EMBL" id="JAKLMC020000002">
    <property type="protein sequence ID" value="KAK5958064.1"/>
    <property type="molecule type" value="Genomic_DNA"/>
</dbReference>
<dbReference type="AlphaFoldDB" id="A0AAN8EKS6"/>
<name>A0AAN8EKS6_9EURO</name>
<protein>
    <submittedName>
        <fullName evidence="1">Uncharacterized protein</fullName>
    </submittedName>
</protein>
<comment type="caution">
    <text evidence="1">The sequence shown here is derived from an EMBL/GenBank/DDBJ whole genome shotgun (WGS) entry which is preliminary data.</text>
</comment>
<keyword evidence="2" id="KW-1185">Reference proteome</keyword>
<sequence length="447" mass="49734">MADSNLDSGGATTQARGYPNEILLNTFSSALAGLSNRGDNCLSLSEVTKLIAGFSSIGGLLPLEIRRRVDIMSLTINYSSADPPLRLDPVFDTLVRNNLVAPTQRYLFGPPTLSITADRCYPLTSPQLDGTLHYEFLFDHHKMNAMAGAMAQLRSQLRNVRIRYNDVVATMPHTSYFVALEQFLRDLPGTTVQGLPDPVYAANLSRIFASSTAMPTQRIFYNGSLCSYVSPENKLPGNVPVGTPVPMHPTIYNKIVRIFGTPALTNDPLRGEFITVDVWWEPEGGDDEGAGDKSLYGQPPGTHTFWLVEPVKADTFPKLAYILHRHTPQLYNLKIDYSDTDNNMIARELESLMRPLFVFVRGIGTRRGHDIQVIGPADQSPAERRVAAEGIRQCMQKHITTAKDIMEWFDAMLDLELDAMSYSTSYGILIAKIATKIMYQRDLNNPK</sequence>
<gene>
    <name evidence="1" type="ORF">OHC33_001254</name>
</gene>
<reference evidence="1 2" key="1">
    <citation type="submission" date="2022-12" db="EMBL/GenBank/DDBJ databases">
        <title>Genomic features and morphological characterization of a novel Knufia sp. strain isolated from spacecraft assembly facility.</title>
        <authorList>
            <person name="Teixeira M."/>
            <person name="Chander A.M."/>
            <person name="Stajich J.E."/>
            <person name="Venkateswaran K."/>
        </authorList>
    </citation>
    <scope>NUCLEOTIDE SEQUENCE [LARGE SCALE GENOMIC DNA]</scope>
    <source>
        <strain evidence="1 2">FJI-L2-BK-P2</strain>
    </source>
</reference>
<accession>A0AAN8EKS6</accession>
<proteinExistence type="predicted"/>
<evidence type="ECO:0000313" key="1">
    <source>
        <dbReference type="EMBL" id="KAK5958064.1"/>
    </source>
</evidence>
<dbReference type="Proteomes" id="UP001316803">
    <property type="component" value="Unassembled WGS sequence"/>
</dbReference>